<accession>A0AAV3ZF18</accession>
<evidence type="ECO:0000313" key="7">
    <source>
        <dbReference type="Proteomes" id="UP000735302"/>
    </source>
</evidence>
<dbReference type="GO" id="GO:0005886">
    <property type="term" value="C:plasma membrane"/>
    <property type="evidence" value="ECO:0007669"/>
    <property type="project" value="TreeGrafter"/>
</dbReference>
<dbReference type="GO" id="GO:1990573">
    <property type="term" value="P:potassium ion import across plasma membrane"/>
    <property type="evidence" value="ECO:0007669"/>
    <property type="project" value="TreeGrafter"/>
</dbReference>
<sequence>MMFISSWYYALVAMFIAFVIYRYIEYKGAEQEWGDGIRGLAMSAARYSLLRLQSGPPHTKNWRPQLLLLMKLDDKLEPKYPKMVLFCSQLKAAGLYIRIQNAGLGGLRHNSVVVGWPYGWRHDANTKSFRTFLDTVRNVEAAKMALLVPKGINQFPEQGTKVRGTIDVWWIVHILFVHSYDSYREKPQGLGVGKVG</sequence>
<evidence type="ECO:0000256" key="5">
    <source>
        <dbReference type="SAM" id="Phobius"/>
    </source>
</evidence>
<feature type="transmembrane region" description="Helical" evidence="5">
    <location>
        <begin position="6"/>
        <end position="24"/>
    </location>
</feature>
<dbReference type="EMBL" id="BLXT01002310">
    <property type="protein sequence ID" value="GFN93071.1"/>
    <property type="molecule type" value="Genomic_DNA"/>
</dbReference>
<dbReference type="InterPro" id="IPR004842">
    <property type="entry name" value="SLC12A_fam"/>
</dbReference>
<evidence type="ECO:0000256" key="1">
    <source>
        <dbReference type="ARBA" id="ARBA00004141"/>
    </source>
</evidence>
<comment type="subcellular location">
    <subcellularLocation>
        <location evidence="1">Membrane</location>
        <topology evidence="1">Multi-pass membrane protein</topology>
    </subcellularLocation>
</comment>
<proteinExistence type="predicted"/>
<dbReference type="GO" id="GO:0045202">
    <property type="term" value="C:synapse"/>
    <property type="evidence" value="ECO:0007669"/>
    <property type="project" value="GOC"/>
</dbReference>
<dbReference type="AlphaFoldDB" id="A0AAV3ZF18"/>
<keyword evidence="2 5" id="KW-0812">Transmembrane</keyword>
<evidence type="ECO:0000256" key="3">
    <source>
        <dbReference type="ARBA" id="ARBA00022989"/>
    </source>
</evidence>
<dbReference type="Proteomes" id="UP000735302">
    <property type="component" value="Unassembled WGS sequence"/>
</dbReference>
<keyword evidence="7" id="KW-1185">Reference proteome</keyword>
<dbReference type="GO" id="GO:0055075">
    <property type="term" value="P:potassium ion homeostasis"/>
    <property type="evidence" value="ECO:0007669"/>
    <property type="project" value="TreeGrafter"/>
</dbReference>
<evidence type="ECO:0000256" key="4">
    <source>
        <dbReference type="ARBA" id="ARBA00023136"/>
    </source>
</evidence>
<dbReference type="GO" id="GO:0055064">
    <property type="term" value="P:chloride ion homeostasis"/>
    <property type="evidence" value="ECO:0007669"/>
    <property type="project" value="TreeGrafter"/>
</dbReference>
<dbReference type="GO" id="GO:0007268">
    <property type="term" value="P:chemical synaptic transmission"/>
    <property type="evidence" value="ECO:0007669"/>
    <property type="project" value="TreeGrafter"/>
</dbReference>
<name>A0AAV3ZF18_9GAST</name>
<organism evidence="6 7">
    <name type="scientific">Plakobranchus ocellatus</name>
    <dbReference type="NCBI Taxonomy" id="259542"/>
    <lineage>
        <taxon>Eukaryota</taxon>
        <taxon>Metazoa</taxon>
        <taxon>Spiralia</taxon>
        <taxon>Lophotrochozoa</taxon>
        <taxon>Mollusca</taxon>
        <taxon>Gastropoda</taxon>
        <taxon>Heterobranchia</taxon>
        <taxon>Euthyneura</taxon>
        <taxon>Panpulmonata</taxon>
        <taxon>Sacoglossa</taxon>
        <taxon>Placobranchoidea</taxon>
        <taxon>Plakobranchidae</taxon>
        <taxon>Plakobranchus</taxon>
    </lineage>
</organism>
<evidence type="ECO:0000256" key="2">
    <source>
        <dbReference type="ARBA" id="ARBA00022692"/>
    </source>
</evidence>
<dbReference type="PANTHER" id="PTHR11827">
    <property type="entry name" value="SOLUTE CARRIER FAMILY 12, CATION COTRANSPORTERS"/>
    <property type="match status" value="1"/>
</dbReference>
<protein>
    <submittedName>
        <fullName evidence="6">Solute carrier family 12 member 4</fullName>
    </submittedName>
</protein>
<dbReference type="GO" id="GO:0006884">
    <property type="term" value="P:cell volume homeostasis"/>
    <property type="evidence" value="ECO:0007669"/>
    <property type="project" value="TreeGrafter"/>
</dbReference>
<dbReference type="PANTHER" id="PTHR11827:SF73">
    <property type="entry name" value="KAZACHOC, ISOFORM G"/>
    <property type="match status" value="1"/>
</dbReference>
<keyword evidence="3 5" id="KW-1133">Transmembrane helix</keyword>
<dbReference type="GO" id="GO:0015379">
    <property type="term" value="F:potassium:chloride symporter activity"/>
    <property type="evidence" value="ECO:0007669"/>
    <property type="project" value="TreeGrafter"/>
</dbReference>
<evidence type="ECO:0000313" key="6">
    <source>
        <dbReference type="EMBL" id="GFN93071.1"/>
    </source>
</evidence>
<reference evidence="6 7" key="1">
    <citation type="journal article" date="2021" name="Elife">
        <title>Chloroplast acquisition without the gene transfer in kleptoplastic sea slugs, Plakobranchus ocellatus.</title>
        <authorList>
            <person name="Maeda T."/>
            <person name="Takahashi S."/>
            <person name="Yoshida T."/>
            <person name="Shimamura S."/>
            <person name="Takaki Y."/>
            <person name="Nagai Y."/>
            <person name="Toyoda A."/>
            <person name="Suzuki Y."/>
            <person name="Arimoto A."/>
            <person name="Ishii H."/>
            <person name="Satoh N."/>
            <person name="Nishiyama T."/>
            <person name="Hasebe M."/>
            <person name="Maruyama T."/>
            <person name="Minagawa J."/>
            <person name="Obokata J."/>
            <person name="Shigenobu S."/>
        </authorList>
    </citation>
    <scope>NUCLEOTIDE SEQUENCE [LARGE SCALE GENOMIC DNA]</scope>
</reference>
<comment type="caution">
    <text evidence="6">The sequence shown here is derived from an EMBL/GenBank/DDBJ whole genome shotgun (WGS) entry which is preliminary data.</text>
</comment>
<keyword evidence="4 5" id="KW-0472">Membrane</keyword>
<gene>
    <name evidence="6" type="ORF">PoB_001957700</name>
</gene>